<sequence length="567" mass="60425">MTTDARGLAVALASQSDDALDQLFRERDVSSRVAWRDFFDAAEALLEPASITTGLRAIAAPQAVTLRALAEGLPLAVTDDTLVRSGFVSPDGTMYTPVANVVRDLGAAETGAARESVSSEPAARAAERAFTTIGNIADLLTVLLTSPLAQIGTGAVSAAERRRLAEANVVDDAEDVDTLLRVGQVAGLTAPIDRRWMATPAGASWLGASNRERWDRIARAVVAFLPAGMRGADNAVIAVAEWPAAYPWDPEWPARADRIRTALFLLGLLTASGEPTPWAAPLLAGGEPDREALSELLPHEVDQIYLQHDLTAISPGPLEAALDIRLRSMAVRESHAQASTYRFTPSSLMDAVTGGETEESITEFLNQISLTGIPQPLAYLVGESARRHGSIRVGIDGDGQHTLVTAETNALIDTMAVDQALRPLGLMRSARGLLSRVSRDTVAVALADAHYPVTLVAADGSPERLQRHRLAEPSAASSEGSYAELVERLREATADNSETAWLEREVELAVRHRSTVSVTVAIPGSEARTFTLEASGFGGGRLRGRDKAADVERTLPVSHITRIETLS</sequence>
<evidence type="ECO:0000259" key="1">
    <source>
        <dbReference type="Pfam" id="PF13625"/>
    </source>
</evidence>
<evidence type="ECO:0000313" key="3">
    <source>
        <dbReference type="Proteomes" id="UP000321196"/>
    </source>
</evidence>
<dbReference type="Proteomes" id="UP000321196">
    <property type="component" value="Unassembled WGS sequence"/>
</dbReference>
<dbReference type="InterPro" id="IPR032830">
    <property type="entry name" value="XPB/Ssl2_N"/>
</dbReference>
<dbReference type="AlphaFoldDB" id="A0A5C8HLZ5"/>
<dbReference type="OrthoDB" id="3415124at2"/>
<accession>A0A5C8HLZ5</accession>
<proteinExistence type="predicted"/>
<dbReference type="Pfam" id="PF13625">
    <property type="entry name" value="Helicase_C_3"/>
    <property type="match status" value="1"/>
</dbReference>
<dbReference type="EMBL" id="VRSW01000002">
    <property type="protein sequence ID" value="TXK04457.1"/>
    <property type="molecule type" value="Genomic_DNA"/>
</dbReference>
<reference evidence="2 3" key="1">
    <citation type="submission" date="2019-08" db="EMBL/GenBank/DDBJ databases">
        <authorList>
            <person name="Dong K."/>
        </authorList>
    </citation>
    <scope>NUCLEOTIDE SEQUENCE [LARGE SCALE GENOMIC DNA]</scope>
    <source>
        <strain evidence="2 3">M4-8</strain>
    </source>
</reference>
<name>A0A5C8HLZ5_9MICO</name>
<evidence type="ECO:0000313" key="2">
    <source>
        <dbReference type="EMBL" id="TXK04457.1"/>
    </source>
</evidence>
<feature type="domain" description="Helicase XPB/Ssl2 N-terminal" evidence="1">
    <location>
        <begin position="305"/>
        <end position="429"/>
    </location>
</feature>
<gene>
    <name evidence="2" type="ORF">FVP60_07080</name>
</gene>
<protein>
    <recommendedName>
        <fullName evidence="1">Helicase XPB/Ssl2 N-terminal domain-containing protein</fullName>
    </recommendedName>
</protein>
<dbReference type="RefSeq" id="WP_147825592.1">
    <property type="nucleotide sequence ID" value="NZ_BAAARG010000002.1"/>
</dbReference>
<comment type="caution">
    <text evidence="2">The sequence shown here is derived from an EMBL/GenBank/DDBJ whole genome shotgun (WGS) entry which is preliminary data.</text>
</comment>
<keyword evidence="3" id="KW-1185">Reference proteome</keyword>
<organism evidence="2 3">
    <name type="scientific">Microbacterium mitrae</name>
    <dbReference type="NCBI Taxonomy" id="664640"/>
    <lineage>
        <taxon>Bacteria</taxon>
        <taxon>Bacillati</taxon>
        <taxon>Actinomycetota</taxon>
        <taxon>Actinomycetes</taxon>
        <taxon>Micrococcales</taxon>
        <taxon>Microbacteriaceae</taxon>
        <taxon>Microbacterium</taxon>
    </lineage>
</organism>